<dbReference type="PANTHER" id="PTHR43351:SF2">
    <property type="entry name" value="L(+)-TARTRATE DEHYDRATASE SUBUNIT BETA-RELATED"/>
    <property type="match status" value="1"/>
</dbReference>
<dbReference type="Pfam" id="PF05683">
    <property type="entry name" value="Fumerase_C"/>
    <property type="match status" value="1"/>
</dbReference>
<dbReference type="NCBIfam" id="TIGR00723">
    <property type="entry name" value="ttdB_fumA_fumB"/>
    <property type="match status" value="1"/>
</dbReference>
<protein>
    <submittedName>
        <fullName evidence="4">Fe-S-containing hydro-lyase</fullName>
    </submittedName>
</protein>
<gene>
    <name evidence="4" type="ORF">H0N91_01530</name>
</gene>
<feature type="domain" description="Fe-S hydro-lyase tartrate dehydratase beta-type catalytic" evidence="3">
    <location>
        <begin position="4"/>
        <end position="176"/>
    </location>
</feature>
<accession>A0A1I5H7I7</accession>
<keyword evidence="2 4" id="KW-0456">Lyase</keyword>
<evidence type="ECO:0000256" key="1">
    <source>
        <dbReference type="ARBA" id="ARBA00008876"/>
    </source>
</evidence>
<dbReference type="PANTHER" id="PTHR43351">
    <property type="entry name" value="L(+)-TARTRATE DEHYDRATASE SUBUNIT BETA"/>
    <property type="match status" value="1"/>
</dbReference>
<dbReference type="EMBL" id="JACCKS010000002">
    <property type="protein sequence ID" value="NZA36851.1"/>
    <property type="molecule type" value="Genomic_DNA"/>
</dbReference>
<sequence>MSVIRLTTPLSKADAAKLKAGDQVLISGVIYTARDAAHKRMVETLESGGTLPVDFTDQIIYYVGPCPAKPGEIIGSAGPTTSHRMDAYAPVLMENGLRGMIGKGNRGELVINSMMINQCVYFGCVGGAGALLQDCIKSVEVLAYEELGTEALRKLVVEDFPALVVIDSKGNNLYETERQKYANKFID</sequence>
<reference evidence="4 5" key="1">
    <citation type="submission" date="2020-07" db="EMBL/GenBank/DDBJ databases">
        <title>Organ Donor 1.</title>
        <authorList>
            <person name="Marsh A.J."/>
            <person name="Azcarate-Peril M.A."/>
        </authorList>
    </citation>
    <scope>NUCLEOTIDE SEQUENCE [LARGE SCALE GENOMIC DNA]</scope>
    <source>
        <strain evidence="4 5">AMC0717</strain>
    </source>
</reference>
<evidence type="ECO:0000256" key="2">
    <source>
        <dbReference type="ARBA" id="ARBA00023239"/>
    </source>
</evidence>
<dbReference type="RefSeq" id="WP_090411251.1">
    <property type="nucleotide sequence ID" value="NZ_CAJKZB010000019.1"/>
</dbReference>
<evidence type="ECO:0000313" key="5">
    <source>
        <dbReference type="Proteomes" id="UP000586254"/>
    </source>
</evidence>
<dbReference type="InterPro" id="IPR004647">
    <property type="entry name" value="Fe-S_hydro-lyase_TtdB-typ_cat"/>
</dbReference>
<dbReference type="GO" id="GO:0016836">
    <property type="term" value="F:hydro-lyase activity"/>
    <property type="evidence" value="ECO:0007669"/>
    <property type="project" value="InterPro"/>
</dbReference>
<comment type="similarity">
    <text evidence="1">Belongs to the class-I fumarase family.</text>
</comment>
<dbReference type="InterPro" id="IPR036660">
    <property type="entry name" value="Fe-S_hydroAse_TtdB_cat_sf"/>
</dbReference>
<dbReference type="Gene3D" id="3.20.130.10">
    <property type="entry name" value="Fe-S hydro-lyase, tartrate dehydratase beta-type, catalytic domain"/>
    <property type="match status" value="1"/>
</dbReference>
<comment type="caution">
    <text evidence="4">The sequence shown here is derived from an EMBL/GenBank/DDBJ whole genome shotgun (WGS) entry which is preliminary data.</text>
</comment>
<proteinExistence type="inferred from homology"/>
<dbReference type="AlphaFoldDB" id="A0A1I5H7I7"/>
<dbReference type="Proteomes" id="UP000586254">
    <property type="component" value="Unassembled WGS sequence"/>
</dbReference>
<dbReference type="SUPFAM" id="SSF117457">
    <property type="entry name" value="FumA C-terminal domain-like"/>
    <property type="match status" value="1"/>
</dbReference>
<evidence type="ECO:0000313" key="4">
    <source>
        <dbReference type="EMBL" id="NZA36851.1"/>
    </source>
</evidence>
<dbReference type="NCBIfam" id="NF005310">
    <property type="entry name" value="PRK06842.1"/>
    <property type="match status" value="1"/>
</dbReference>
<name>A0A1I5H7I7_9FIRM</name>
<evidence type="ECO:0000259" key="3">
    <source>
        <dbReference type="Pfam" id="PF05683"/>
    </source>
</evidence>
<organism evidence="4 5">
    <name type="scientific">Eubacterium callanderi</name>
    <dbReference type="NCBI Taxonomy" id="53442"/>
    <lineage>
        <taxon>Bacteria</taxon>
        <taxon>Bacillati</taxon>
        <taxon>Bacillota</taxon>
        <taxon>Clostridia</taxon>
        <taxon>Eubacteriales</taxon>
        <taxon>Eubacteriaceae</taxon>
        <taxon>Eubacterium</taxon>
    </lineage>
</organism>